<evidence type="ECO:0000256" key="2">
    <source>
        <dbReference type="ARBA" id="ARBA00022555"/>
    </source>
</evidence>
<dbReference type="RefSeq" id="WP_069717333.1">
    <property type="nucleotide sequence ID" value="NZ_MJEH01000023.1"/>
</dbReference>
<proteinExistence type="inferred from homology"/>
<keyword evidence="3 8" id="KW-0378">Hydrolase</keyword>
<dbReference type="OrthoDB" id="9800507at2"/>
<evidence type="ECO:0000256" key="6">
    <source>
        <dbReference type="ARBA" id="ARBA00048707"/>
    </source>
</evidence>
<dbReference type="EC" id="3.1.1.29" evidence="1 8"/>
<dbReference type="CDD" id="cd00462">
    <property type="entry name" value="PTH"/>
    <property type="match status" value="1"/>
</dbReference>
<accession>A0A1E5LEY3</accession>
<comment type="catalytic activity">
    <reaction evidence="6 8 9">
        <text>an N-acyl-L-alpha-aminoacyl-tRNA + H2O = an N-acyl-L-amino acid + a tRNA + H(+)</text>
        <dbReference type="Rhea" id="RHEA:54448"/>
        <dbReference type="Rhea" id="RHEA-COMP:10123"/>
        <dbReference type="Rhea" id="RHEA-COMP:13883"/>
        <dbReference type="ChEBI" id="CHEBI:15377"/>
        <dbReference type="ChEBI" id="CHEBI:15378"/>
        <dbReference type="ChEBI" id="CHEBI:59874"/>
        <dbReference type="ChEBI" id="CHEBI:78442"/>
        <dbReference type="ChEBI" id="CHEBI:138191"/>
        <dbReference type="EC" id="3.1.1.29"/>
    </reaction>
</comment>
<feature type="site" description="Stabilizes the basic form of H active site to accept a proton" evidence="8">
    <location>
        <position position="91"/>
    </location>
</feature>
<dbReference type="Pfam" id="PF01195">
    <property type="entry name" value="Pept_tRNA_hydro"/>
    <property type="match status" value="1"/>
</dbReference>
<comment type="similarity">
    <text evidence="5 8 10">Belongs to the PTH family.</text>
</comment>
<evidence type="ECO:0000256" key="9">
    <source>
        <dbReference type="RuleBase" id="RU000673"/>
    </source>
</evidence>
<keyword evidence="4 8" id="KW-0694">RNA-binding</keyword>
<dbReference type="GO" id="GO:0005737">
    <property type="term" value="C:cytoplasm"/>
    <property type="evidence" value="ECO:0007669"/>
    <property type="project" value="UniProtKB-SubCell"/>
</dbReference>
<evidence type="ECO:0000256" key="1">
    <source>
        <dbReference type="ARBA" id="ARBA00013260"/>
    </source>
</evidence>
<dbReference type="NCBIfam" id="TIGR00447">
    <property type="entry name" value="pth"/>
    <property type="match status" value="1"/>
</dbReference>
<feature type="active site" description="Proton acceptor" evidence="8">
    <location>
        <position position="19"/>
    </location>
</feature>
<dbReference type="FunFam" id="3.40.50.1470:FF:000001">
    <property type="entry name" value="Peptidyl-tRNA hydrolase"/>
    <property type="match status" value="1"/>
</dbReference>
<comment type="function">
    <text evidence="8">Hydrolyzes ribosome-free peptidyl-tRNAs (with 1 or more amino acids incorporated), which drop off the ribosome during protein synthesis, or as a result of ribosome stalling.</text>
</comment>
<dbReference type="SUPFAM" id="SSF53178">
    <property type="entry name" value="Peptidyl-tRNA hydrolase-like"/>
    <property type="match status" value="1"/>
</dbReference>
<dbReference type="Gene3D" id="3.40.50.1470">
    <property type="entry name" value="Peptidyl-tRNA hydrolase"/>
    <property type="match status" value="1"/>
</dbReference>
<keyword evidence="12" id="KW-1185">Reference proteome</keyword>
<dbReference type="GO" id="GO:0006515">
    <property type="term" value="P:protein quality control for misfolded or incompletely synthesized proteins"/>
    <property type="evidence" value="ECO:0007669"/>
    <property type="project" value="UniProtKB-UniRule"/>
</dbReference>
<evidence type="ECO:0000313" key="11">
    <source>
        <dbReference type="EMBL" id="OEH92633.1"/>
    </source>
</evidence>
<evidence type="ECO:0000256" key="7">
    <source>
        <dbReference type="ARBA" id="ARBA00050038"/>
    </source>
</evidence>
<feature type="binding site" evidence="8">
    <location>
        <position position="66"/>
    </location>
    <ligand>
        <name>tRNA</name>
        <dbReference type="ChEBI" id="CHEBI:17843"/>
    </ligand>
</feature>
<dbReference type="GO" id="GO:0000049">
    <property type="term" value="F:tRNA binding"/>
    <property type="evidence" value="ECO:0007669"/>
    <property type="project" value="UniProtKB-UniRule"/>
</dbReference>
<dbReference type="STRING" id="1305675.BFG57_14795"/>
<comment type="caution">
    <text evidence="11">The sequence shown here is derived from an EMBL/GenBank/DDBJ whole genome shotgun (WGS) entry which is preliminary data.</text>
</comment>
<evidence type="ECO:0000256" key="3">
    <source>
        <dbReference type="ARBA" id="ARBA00022801"/>
    </source>
</evidence>
<name>A0A1E5LEY3_9BACI</name>
<dbReference type="PANTHER" id="PTHR17224">
    <property type="entry name" value="PEPTIDYL-TRNA HYDROLASE"/>
    <property type="match status" value="1"/>
</dbReference>
<feature type="site" description="Discriminates between blocked and unblocked aminoacyl-tRNA" evidence="8">
    <location>
        <position position="9"/>
    </location>
</feature>
<dbReference type="InterPro" id="IPR018171">
    <property type="entry name" value="Pept_tRNA_hydro_CS"/>
</dbReference>
<evidence type="ECO:0000256" key="5">
    <source>
        <dbReference type="ARBA" id="ARBA00038063"/>
    </source>
</evidence>
<comment type="function">
    <text evidence="8">Catalyzes the release of premature peptidyl moieties from peptidyl-tRNA molecules trapped in stalled 50S ribosomal subunits, and thus maintains levels of free tRNAs and 50S ribosomes.</text>
</comment>
<dbReference type="InterPro" id="IPR001328">
    <property type="entry name" value="Pept_tRNA_hydro"/>
</dbReference>
<comment type="subunit">
    <text evidence="8">Monomer.</text>
</comment>
<feature type="binding site" evidence="8">
    <location>
        <position position="112"/>
    </location>
    <ligand>
        <name>tRNA</name>
        <dbReference type="ChEBI" id="CHEBI:17843"/>
    </ligand>
</feature>
<dbReference type="HAMAP" id="MF_00083">
    <property type="entry name" value="Pept_tRNA_hydro_bact"/>
    <property type="match status" value="1"/>
</dbReference>
<gene>
    <name evidence="8" type="primary">pth</name>
    <name evidence="11" type="ORF">BFG57_14795</name>
</gene>
<dbReference type="EMBL" id="MJEH01000023">
    <property type="protein sequence ID" value="OEH92633.1"/>
    <property type="molecule type" value="Genomic_DNA"/>
</dbReference>
<dbReference type="InterPro" id="IPR036416">
    <property type="entry name" value="Pept_tRNA_hydro_sf"/>
</dbReference>
<keyword evidence="8" id="KW-0963">Cytoplasm</keyword>
<dbReference type="PROSITE" id="PS01196">
    <property type="entry name" value="PEPT_TRNA_HYDROL_2"/>
    <property type="match status" value="1"/>
</dbReference>
<feature type="binding site" evidence="8">
    <location>
        <position position="64"/>
    </location>
    <ligand>
        <name>tRNA</name>
        <dbReference type="ChEBI" id="CHEBI:17843"/>
    </ligand>
</feature>
<dbReference type="Proteomes" id="UP000095209">
    <property type="component" value="Unassembled WGS sequence"/>
</dbReference>
<evidence type="ECO:0000313" key="12">
    <source>
        <dbReference type="Proteomes" id="UP000095209"/>
    </source>
</evidence>
<sequence>MKLIVGLGNPGKKYERTRHNAGFIAIDELANQLNISLTKSKFNGVYGDGVVNGEKVILLKPLTYMNLSGESIVPMMNYLNIDLDDLMVIYDDLDLPTGKVRLRVKGGTGGHNGLKSIKQHTGSTEFKRIRLGIGRPVAPIPVVDYVLGQFNEEETLKINDAVEHASNACQAWLEMPFIDVMNKYN</sequence>
<organism evidence="11 12">
    <name type="scientific">Bacillus solimangrovi</name>
    <dbReference type="NCBI Taxonomy" id="1305675"/>
    <lineage>
        <taxon>Bacteria</taxon>
        <taxon>Bacillati</taxon>
        <taxon>Bacillota</taxon>
        <taxon>Bacilli</taxon>
        <taxon>Bacillales</taxon>
        <taxon>Bacillaceae</taxon>
        <taxon>Bacillus</taxon>
    </lineage>
</organism>
<comment type="subcellular location">
    <subcellularLocation>
        <location evidence="8">Cytoplasm</location>
    </subcellularLocation>
</comment>
<evidence type="ECO:0000256" key="8">
    <source>
        <dbReference type="HAMAP-Rule" id="MF_00083"/>
    </source>
</evidence>
<dbReference type="PROSITE" id="PS01195">
    <property type="entry name" value="PEPT_TRNA_HYDROL_1"/>
    <property type="match status" value="1"/>
</dbReference>
<dbReference type="PANTHER" id="PTHR17224:SF1">
    <property type="entry name" value="PEPTIDYL-TRNA HYDROLASE"/>
    <property type="match status" value="1"/>
</dbReference>
<dbReference type="GO" id="GO:0004045">
    <property type="term" value="F:peptidyl-tRNA hydrolase activity"/>
    <property type="evidence" value="ECO:0007669"/>
    <property type="project" value="UniProtKB-UniRule"/>
</dbReference>
<evidence type="ECO:0000256" key="10">
    <source>
        <dbReference type="RuleBase" id="RU004320"/>
    </source>
</evidence>
<dbReference type="AlphaFoldDB" id="A0A1E5LEY3"/>
<evidence type="ECO:0000256" key="4">
    <source>
        <dbReference type="ARBA" id="ARBA00022884"/>
    </source>
</evidence>
<reference evidence="11 12" key="1">
    <citation type="submission" date="2016-08" db="EMBL/GenBank/DDBJ databases">
        <title>Genome of Bacillus solimangrovi GH2-4.</title>
        <authorList>
            <person name="Lim S."/>
            <person name="Kim B.-C."/>
        </authorList>
    </citation>
    <scope>NUCLEOTIDE SEQUENCE [LARGE SCALE GENOMIC DNA]</scope>
    <source>
        <strain evidence="11 12">GH2-4</strain>
    </source>
</reference>
<keyword evidence="2 8" id="KW-0820">tRNA-binding</keyword>
<feature type="binding site" evidence="8">
    <location>
        <position position="14"/>
    </location>
    <ligand>
        <name>tRNA</name>
        <dbReference type="ChEBI" id="CHEBI:17843"/>
    </ligand>
</feature>
<dbReference type="GO" id="GO:0072344">
    <property type="term" value="P:rescue of stalled ribosome"/>
    <property type="evidence" value="ECO:0007669"/>
    <property type="project" value="UniProtKB-UniRule"/>
</dbReference>
<protein>
    <recommendedName>
        <fullName evidence="7 8">Peptidyl-tRNA hydrolase</fullName>
        <shortName evidence="8">Pth</shortName>
        <ecNumber evidence="1 8">3.1.1.29</ecNumber>
    </recommendedName>
</protein>